<evidence type="ECO:0000259" key="5">
    <source>
        <dbReference type="Pfam" id="PF09363"/>
    </source>
</evidence>
<dbReference type="InterPro" id="IPR005593">
    <property type="entry name" value="Xul5P/Fru6P_PKetolase"/>
</dbReference>
<dbReference type="PANTHER" id="PTHR31273">
    <property type="entry name" value="PHOSPHOKETOLASE-RELATED"/>
    <property type="match status" value="1"/>
</dbReference>
<dbReference type="InterPro" id="IPR009014">
    <property type="entry name" value="Transketo_C/PFOR_II"/>
</dbReference>
<evidence type="ECO:0000256" key="4">
    <source>
        <dbReference type="ARBA" id="ARBA00023239"/>
    </source>
</evidence>
<dbReference type="InterPro" id="IPR018969">
    <property type="entry name" value="Xul5P/Fru6P_PKetolase_C"/>
</dbReference>
<dbReference type="InterPro" id="IPR018970">
    <property type="entry name" value="Xul5P/Fru6P_PKetolase_N"/>
</dbReference>
<dbReference type="PANTHER" id="PTHR31273:SF0">
    <property type="entry name" value="PHOSPHOKETOLASE-RELATED"/>
    <property type="match status" value="1"/>
</dbReference>
<evidence type="ECO:0000256" key="1">
    <source>
        <dbReference type="ARBA" id="ARBA00001964"/>
    </source>
</evidence>
<evidence type="ECO:0000313" key="7">
    <source>
        <dbReference type="EMBL" id="PIR88215.1"/>
    </source>
</evidence>
<dbReference type="GO" id="GO:0005975">
    <property type="term" value="P:carbohydrate metabolic process"/>
    <property type="evidence" value="ECO:0007669"/>
    <property type="project" value="InterPro"/>
</dbReference>
<proteinExistence type="inferred from homology"/>
<dbReference type="NCBIfam" id="NF003619">
    <property type="entry name" value="PRK05261.1-4"/>
    <property type="match status" value="1"/>
</dbReference>
<dbReference type="AlphaFoldDB" id="A0A2H0UR13"/>
<comment type="similarity">
    <text evidence="2">Belongs to the XFP family.</text>
</comment>
<dbReference type="Gene3D" id="3.40.50.920">
    <property type="match status" value="1"/>
</dbReference>
<feature type="domain" description="Xylulose 5-phosphate/Fructose 6-phosphate phosphoketolase N-terminal" evidence="6">
    <location>
        <begin position="5"/>
        <end position="357"/>
    </location>
</feature>
<dbReference type="NCBIfam" id="NF003616">
    <property type="entry name" value="PRK05261.1-1"/>
    <property type="match status" value="1"/>
</dbReference>
<organism evidence="7 8">
    <name type="scientific">Candidatus Harrisonbacteria bacterium CG10_big_fil_rev_8_21_14_0_10_45_28</name>
    <dbReference type="NCBI Taxonomy" id="1974586"/>
    <lineage>
        <taxon>Bacteria</taxon>
        <taxon>Candidatus Harrisoniibacteriota</taxon>
    </lineage>
</organism>
<evidence type="ECO:0000256" key="3">
    <source>
        <dbReference type="ARBA" id="ARBA00023052"/>
    </source>
</evidence>
<dbReference type="SUPFAM" id="SSF52922">
    <property type="entry name" value="TK C-terminal domain-like"/>
    <property type="match status" value="1"/>
</dbReference>
<dbReference type="Gene3D" id="3.40.50.970">
    <property type="match status" value="2"/>
</dbReference>
<evidence type="ECO:0000256" key="2">
    <source>
        <dbReference type="ARBA" id="ARBA00005623"/>
    </source>
</evidence>
<keyword evidence="4" id="KW-0456">Lyase</keyword>
<dbReference type="InterPro" id="IPR029061">
    <property type="entry name" value="THDP-binding"/>
</dbReference>
<dbReference type="InterPro" id="IPR019789">
    <property type="entry name" value="Xul5P/Fru6P_PKetolase_ThDP_BS"/>
</dbReference>
<dbReference type="EMBL" id="PFBC01000007">
    <property type="protein sequence ID" value="PIR88215.1"/>
    <property type="molecule type" value="Genomic_DNA"/>
</dbReference>
<comment type="cofactor">
    <cofactor evidence="1">
        <name>thiamine diphosphate</name>
        <dbReference type="ChEBI" id="CHEBI:58937"/>
    </cofactor>
</comment>
<dbReference type="PROSITE" id="PS60002">
    <property type="entry name" value="PHOSPHOKETOLASE_1"/>
    <property type="match status" value="1"/>
</dbReference>
<dbReference type="Pfam" id="PF09364">
    <property type="entry name" value="XFP_N"/>
    <property type="match status" value="1"/>
</dbReference>
<feature type="domain" description="Xylulose 5-phosphate/Fructose 6-phosphate phosphoketolase C-terminal" evidence="5">
    <location>
        <begin position="576"/>
        <end position="778"/>
    </location>
</feature>
<dbReference type="Pfam" id="PF03894">
    <property type="entry name" value="XFP"/>
    <property type="match status" value="1"/>
</dbReference>
<dbReference type="InterPro" id="IPR019790">
    <property type="entry name" value="Xul5P/Fru6P_PKetolase_CS"/>
</dbReference>
<keyword evidence="3" id="KW-0786">Thiamine pyrophosphate</keyword>
<sequence length="788" mass="88282">MKNPIASIRKYVRATNYLSAAQIFLQDNYLVERDLNFDDIKPRLLGHWGSCPGINFTYANLNWLIKKHDLNMMFVLGPGHGFPAIQANLFLEGTLSKYYPHTTQTLDGIGYLCKNFSWPYGFPSHSNPGTPGVILEGGELGYSLSTSYGAALDNPDLIVSCLVGDGEAETGPTATAWHLNKFLSPKTDGAVLPILHLNGYKISGPTITGRMSNTELKSLFFGYGYEPIIVEGSDIYTKMNNALEKSLKKIKAIQKRARSSAKHVTPHWPMIVLRTPKGWTGIKTLKGKKIEGNCYAHQVVAKQAKSEKQELLAVNEWLKSYKFEELFSKDTGFIDEIKSIIPKPSHTMGSNKHTFGGKPVYKPLNLPSLTQFAEDGTVPGTIGSSSMRRAGEYLNEVFKLNKLHDNFRFFSPDETYSNKLDKIYSSTKRAFQWPLKPWDEDLAPEGKAIEMLSEHSLQGLLQGYVLTGRHGVFASYEAFIQIVGSMADQYAKFLHSARTIPWRGIIPSLNYILTSSGWRQEHNGFSHQNPGFIDDMLQRQGNFTTVYFPPDANSTLAVLEKCLSSTKSINVIAAGKTLEPRWLTPDAAKTQLQNEGIGIWDFASDENPDIVVCGIGDYLTKEALAAVDLVRKETAKVKMRFVNIMSLSSMGLGCSSCSIDQKTFDDYFTSDKHVIVNFHGYLQTIKQILFDYGPNHRFTIHGYVESGSTTTPLDMQIRNKTSRYNLVIDIVKKAHEQGVLTDEEKDSIVNKYEEKLSNHFAYIQRHGVDPAEVNAWIWPGAKRLVEEE</sequence>
<dbReference type="PIRSF" id="PIRSF017245">
    <property type="entry name" value="Phosphoketolase"/>
    <property type="match status" value="1"/>
</dbReference>
<dbReference type="Proteomes" id="UP000230903">
    <property type="component" value="Unassembled WGS sequence"/>
</dbReference>
<protein>
    <submittedName>
        <fullName evidence="7">Phosphoketolase</fullName>
    </submittedName>
</protein>
<accession>A0A2H0UR13</accession>
<gene>
    <name evidence="7" type="ORF">COU10_00450</name>
</gene>
<name>A0A2H0UR13_9BACT</name>
<dbReference type="PROSITE" id="PS60003">
    <property type="entry name" value="PHOSPHOKETOLASE_2"/>
    <property type="match status" value="1"/>
</dbReference>
<dbReference type="GO" id="GO:0016832">
    <property type="term" value="F:aldehyde-lyase activity"/>
    <property type="evidence" value="ECO:0007669"/>
    <property type="project" value="InterPro"/>
</dbReference>
<evidence type="ECO:0000259" key="6">
    <source>
        <dbReference type="Pfam" id="PF09364"/>
    </source>
</evidence>
<reference evidence="8" key="1">
    <citation type="submission" date="2017-09" db="EMBL/GenBank/DDBJ databases">
        <title>Depth-based differentiation of microbial function through sediment-hosted aquifers and enrichment of novel symbionts in the deep terrestrial subsurface.</title>
        <authorList>
            <person name="Probst A.J."/>
            <person name="Ladd B."/>
            <person name="Jarett J.K."/>
            <person name="Geller-Mcgrath D.E."/>
            <person name="Sieber C.M.K."/>
            <person name="Emerson J.B."/>
            <person name="Anantharaman K."/>
            <person name="Thomas B.C."/>
            <person name="Malmstrom R."/>
            <person name="Stieglmeier M."/>
            <person name="Klingl A."/>
            <person name="Woyke T."/>
            <person name="Ryan C.M."/>
            <person name="Banfield J.F."/>
        </authorList>
    </citation>
    <scope>NUCLEOTIDE SEQUENCE [LARGE SCALE GENOMIC DNA]</scope>
</reference>
<dbReference type="Pfam" id="PF09363">
    <property type="entry name" value="XFP_C"/>
    <property type="match status" value="1"/>
</dbReference>
<comment type="caution">
    <text evidence="7">The sequence shown here is derived from an EMBL/GenBank/DDBJ whole genome shotgun (WGS) entry which is preliminary data.</text>
</comment>
<dbReference type="SUPFAM" id="SSF52518">
    <property type="entry name" value="Thiamin diphosphate-binding fold (THDP-binding)"/>
    <property type="match status" value="2"/>
</dbReference>
<evidence type="ECO:0000313" key="8">
    <source>
        <dbReference type="Proteomes" id="UP000230903"/>
    </source>
</evidence>